<comment type="caution">
    <text evidence="1">The sequence shown here is derived from an EMBL/GenBank/DDBJ whole genome shotgun (WGS) entry which is preliminary data.</text>
</comment>
<dbReference type="Proteomes" id="UP000050525">
    <property type="component" value="Unassembled WGS sequence"/>
</dbReference>
<accession>A0A151MGM9</accession>
<organism evidence="1 2">
    <name type="scientific">Alligator mississippiensis</name>
    <name type="common">American alligator</name>
    <dbReference type="NCBI Taxonomy" id="8496"/>
    <lineage>
        <taxon>Eukaryota</taxon>
        <taxon>Metazoa</taxon>
        <taxon>Chordata</taxon>
        <taxon>Craniata</taxon>
        <taxon>Vertebrata</taxon>
        <taxon>Euteleostomi</taxon>
        <taxon>Archelosauria</taxon>
        <taxon>Archosauria</taxon>
        <taxon>Crocodylia</taxon>
        <taxon>Alligatoridae</taxon>
        <taxon>Alligatorinae</taxon>
        <taxon>Alligator</taxon>
    </lineage>
</organism>
<evidence type="ECO:0000313" key="1">
    <source>
        <dbReference type="EMBL" id="KYO23668.1"/>
    </source>
</evidence>
<keyword evidence="2" id="KW-1185">Reference proteome</keyword>
<protein>
    <submittedName>
        <fullName evidence="1">Uncharacterized protein</fullName>
    </submittedName>
</protein>
<dbReference type="AlphaFoldDB" id="A0A151MGM9"/>
<sequence>MPAPPPSPPRPTLLLPPGGARLRQPLRQLPSGIAGPSAGTRAHVQPGTAAAGIRHNTDLIAPEIMKKVCQQS</sequence>
<gene>
    <name evidence="1" type="ORF">Y1Q_0002298</name>
</gene>
<dbReference type="EMBL" id="AKHW03006178">
    <property type="protein sequence ID" value="KYO23668.1"/>
    <property type="molecule type" value="Genomic_DNA"/>
</dbReference>
<name>A0A151MGM9_ALLMI</name>
<proteinExistence type="predicted"/>
<reference evidence="1 2" key="1">
    <citation type="journal article" date="2012" name="Genome Biol.">
        <title>Sequencing three crocodilian genomes to illuminate the evolution of archosaurs and amniotes.</title>
        <authorList>
            <person name="St John J.A."/>
            <person name="Braun E.L."/>
            <person name="Isberg S.R."/>
            <person name="Miles L.G."/>
            <person name="Chong A.Y."/>
            <person name="Gongora J."/>
            <person name="Dalzell P."/>
            <person name="Moran C."/>
            <person name="Bed'hom B."/>
            <person name="Abzhanov A."/>
            <person name="Burgess S.C."/>
            <person name="Cooksey A.M."/>
            <person name="Castoe T.A."/>
            <person name="Crawford N.G."/>
            <person name="Densmore L.D."/>
            <person name="Drew J.C."/>
            <person name="Edwards S.V."/>
            <person name="Faircloth B.C."/>
            <person name="Fujita M.K."/>
            <person name="Greenwold M.J."/>
            <person name="Hoffmann F.G."/>
            <person name="Howard J.M."/>
            <person name="Iguchi T."/>
            <person name="Janes D.E."/>
            <person name="Khan S.Y."/>
            <person name="Kohno S."/>
            <person name="de Koning A.J."/>
            <person name="Lance S.L."/>
            <person name="McCarthy F.M."/>
            <person name="McCormack J.E."/>
            <person name="Merchant M.E."/>
            <person name="Peterson D.G."/>
            <person name="Pollock D.D."/>
            <person name="Pourmand N."/>
            <person name="Raney B.J."/>
            <person name="Roessler K.A."/>
            <person name="Sanford J.R."/>
            <person name="Sawyer R.H."/>
            <person name="Schmidt C.J."/>
            <person name="Triplett E.W."/>
            <person name="Tuberville T.D."/>
            <person name="Venegas-Anaya M."/>
            <person name="Howard J.T."/>
            <person name="Jarvis E.D."/>
            <person name="Guillette L.J.Jr."/>
            <person name="Glenn T.C."/>
            <person name="Green R.E."/>
            <person name="Ray D.A."/>
        </authorList>
    </citation>
    <scope>NUCLEOTIDE SEQUENCE [LARGE SCALE GENOMIC DNA]</scope>
    <source>
        <strain evidence="1">KSC_2009_1</strain>
    </source>
</reference>
<evidence type="ECO:0000313" key="2">
    <source>
        <dbReference type="Proteomes" id="UP000050525"/>
    </source>
</evidence>